<name>X1DZS8_9ZZZZ</name>
<sequence>MKNKTTIRIKEYNSESGRYDDTGETLSTHTLARSMTSENFAALFDDFLNLGGKDFREGKEIGLQLRFTHRTLQRLAICFAFGIIVGLSEQEHTDARNETAIQTAQKVAEMLEASEFPLGLYI</sequence>
<organism evidence="1">
    <name type="scientific">marine sediment metagenome</name>
    <dbReference type="NCBI Taxonomy" id="412755"/>
    <lineage>
        <taxon>unclassified sequences</taxon>
        <taxon>metagenomes</taxon>
        <taxon>ecological metagenomes</taxon>
    </lineage>
</organism>
<accession>X1DZS8</accession>
<proteinExistence type="predicted"/>
<evidence type="ECO:0000313" key="1">
    <source>
        <dbReference type="EMBL" id="GAH13690.1"/>
    </source>
</evidence>
<protein>
    <submittedName>
        <fullName evidence="1">Uncharacterized protein</fullName>
    </submittedName>
</protein>
<reference evidence="1" key="1">
    <citation type="journal article" date="2014" name="Front. Microbiol.">
        <title>High frequency of phylogenetically diverse reductive dehalogenase-homologous genes in deep subseafloor sedimentary metagenomes.</title>
        <authorList>
            <person name="Kawai M."/>
            <person name="Futagami T."/>
            <person name="Toyoda A."/>
            <person name="Takaki Y."/>
            <person name="Nishi S."/>
            <person name="Hori S."/>
            <person name="Arai W."/>
            <person name="Tsubouchi T."/>
            <person name="Morono Y."/>
            <person name="Uchiyama I."/>
            <person name="Ito T."/>
            <person name="Fujiyama A."/>
            <person name="Inagaki F."/>
            <person name="Takami H."/>
        </authorList>
    </citation>
    <scope>NUCLEOTIDE SEQUENCE</scope>
    <source>
        <strain evidence="1">Expedition CK06-06</strain>
    </source>
</reference>
<dbReference type="EMBL" id="BART01032691">
    <property type="protein sequence ID" value="GAH13690.1"/>
    <property type="molecule type" value="Genomic_DNA"/>
</dbReference>
<comment type="caution">
    <text evidence="1">The sequence shown here is derived from an EMBL/GenBank/DDBJ whole genome shotgun (WGS) entry which is preliminary data.</text>
</comment>
<dbReference type="AlphaFoldDB" id="X1DZS8"/>
<gene>
    <name evidence="1" type="ORF">S01H4_56425</name>
</gene>